<evidence type="ECO:0000313" key="2">
    <source>
        <dbReference type="Proteomes" id="UP000468531"/>
    </source>
</evidence>
<name>A0A6P1BAZ5_9BRAD</name>
<evidence type="ECO:0000313" key="1">
    <source>
        <dbReference type="EMBL" id="NEU94820.1"/>
    </source>
</evidence>
<proteinExistence type="predicted"/>
<sequence>MPALADGATGLITGQRTDPVGILAQSSNLTARALIAKNVDPQVAYAAVQPGNTELLKQLVDSNFGPGQFSSAGEGHVLNNKTGAITKGYEPDDKTPQSVLEYQYYLKSLPQGQAPMDYATFSTQKARAGATNINNSVDMNSGQTYDHQLVEGLGKAHAGLANGVEEAQARARDVAAMQGALDAIQRNGGSTGGLGQQQVLDLKKTINAGASALGLQPFSEGDISDKEFLTKFNRQMAGNMAKSSVGGRVTNFEMGNYLKANPGLDMSTTGNQRLLGIQAQIEQRNIAVGNAIRDATAQAISGGKKINPVEVQKIITDYDEAHHIKDPVTGQDLTQSYALPEFQGSPTNKSMADDHAKNLSKMHKSVGGKTYYTDDGGKSWYVGDK</sequence>
<organism evidence="1 2">
    <name type="scientific">Bradyrhizobium uaiense</name>
    <dbReference type="NCBI Taxonomy" id="2594946"/>
    <lineage>
        <taxon>Bacteria</taxon>
        <taxon>Pseudomonadati</taxon>
        <taxon>Pseudomonadota</taxon>
        <taxon>Alphaproteobacteria</taxon>
        <taxon>Hyphomicrobiales</taxon>
        <taxon>Nitrobacteraceae</taxon>
        <taxon>Bradyrhizobium</taxon>
    </lineage>
</organism>
<protein>
    <submittedName>
        <fullName evidence="1">Uncharacterized protein</fullName>
    </submittedName>
</protein>
<gene>
    <name evidence="1" type="ORF">FNJ47_03010</name>
</gene>
<accession>A0A6P1BAZ5</accession>
<dbReference type="AlphaFoldDB" id="A0A6P1BAZ5"/>
<reference evidence="1 2" key="1">
    <citation type="journal article" date="2020" name="Arch. Microbiol.">
        <title>Bradyrhizobium uaiense sp. nov., a new highly efficient cowpea symbiont.</title>
        <authorList>
            <person name="Cabral Michel D."/>
            <person name="Azarias Guimaraes A."/>
            <person name="Martins da Costa E."/>
            <person name="Soares de Carvalho T."/>
            <person name="Balsanelli E."/>
            <person name="Willems A."/>
            <person name="Maltempi de Souza E."/>
            <person name="de Souza Moreira F.M."/>
        </authorList>
    </citation>
    <scope>NUCLEOTIDE SEQUENCE [LARGE SCALE GENOMIC DNA]</scope>
    <source>
        <strain evidence="1 2">UFLA 03-164</strain>
    </source>
</reference>
<dbReference type="Proteomes" id="UP000468531">
    <property type="component" value="Unassembled WGS sequence"/>
</dbReference>
<keyword evidence="2" id="KW-1185">Reference proteome</keyword>
<comment type="caution">
    <text evidence="1">The sequence shown here is derived from an EMBL/GenBank/DDBJ whole genome shotgun (WGS) entry which is preliminary data.</text>
</comment>
<dbReference type="EMBL" id="VKHP01000006">
    <property type="protein sequence ID" value="NEU94820.1"/>
    <property type="molecule type" value="Genomic_DNA"/>
</dbReference>